<protein>
    <submittedName>
        <fullName evidence="2">DUF4870 domain-containing protein</fullName>
    </submittedName>
</protein>
<feature type="transmembrane region" description="Helical" evidence="1">
    <location>
        <begin position="68"/>
        <end position="87"/>
    </location>
</feature>
<evidence type="ECO:0000313" key="2">
    <source>
        <dbReference type="EMBL" id="MFD2555538.1"/>
    </source>
</evidence>
<keyword evidence="1" id="KW-1133">Transmembrane helix</keyword>
<proteinExistence type="predicted"/>
<dbReference type="Proteomes" id="UP001597440">
    <property type="component" value="Unassembled WGS sequence"/>
</dbReference>
<dbReference type="EMBL" id="JBHULD010000014">
    <property type="protein sequence ID" value="MFD2555538.1"/>
    <property type="molecule type" value="Genomic_DNA"/>
</dbReference>
<feature type="transmembrane region" description="Helical" evidence="1">
    <location>
        <begin position="6"/>
        <end position="22"/>
    </location>
</feature>
<comment type="caution">
    <text evidence="2">The sequence shown here is derived from an EMBL/GenBank/DDBJ whole genome shotgun (WGS) entry which is preliminary data.</text>
</comment>
<keyword evidence="1" id="KW-0472">Membrane</keyword>
<keyword evidence="1" id="KW-0812">Transmembrane</keyword>
<sequence length="109" mass="12071">MSNKTLSILSYVTIIGWIIAYVKSKDIQPKSDLVSYHLRQGLGFFILSLVVNVGLSIIVTIIPTLAFLNYVGILLFILWVFGIINAVNEQKKPIPVIGAAFENKFAFLG</sequence>
<evidence type="ECO:0000256" key="1">
    <source>
        <dbReference type="SAM" id="Phobius"/>
    </source>
</evidence>
<gene>
    <name evidence="2" type="ORF">ACFSQW_14115</name>
</gene>
<keyword evidence="3" id="KW-1185">Reference proteome</keyword>
<evidence type="ECO:0000313" key="3">
    <source>
        <dbReference type="Proteomes" id="UP001597440"/>
    </source>
</evidence>
<organism evidence="2 3">
    <name type="scientific">Sphingobacterium tabacisoli</name>
    <dbReference type="NCBI Taxonomy" id="2044855"/>
    <lineage>
        <taxon>Bacteria</taxon>
        <taxon>Pseudomonadati</taxon>
        <taxon>Bacteroidota</taxon>
        <taxon>Sphingobacteriia</taxon>
        <taxon>Sphingobacteriales</taxon>
        <taxon>Sphingobacteriaceae</taxon>
        <taxon>Sphingobacterium</taxon>
    </lineage>
</organism>
<feature type="transmembrane region" description="Helical" evidence="1">
    <location>
        <begin position="42"/>
        <end position="62"/>
    </location>
</feature>
<dbReference type="RefSeq" id="WP_210353858.1">
    <property type="nucleotide sequence ID" value="NZ_JAEQMU010000001.1"/>
</dbReference>
<name>A0ABW5L5F1_9SPHI</name>
<accession>A0ABW5L5F1</accession>
<reference evidence="3" key="1">
    <citation type="journal article" date="2019" name="Int. J. Syst. Evol. Microbiol.">
        <title>The Global Catalogue of Microorganisms (GCM) 10K type strain sequencing project: providing services to taxonomists for standard genome sequencing and annotation.</title>
        <authorList>
            <consortium name="The Broad Institute Genomics Platform"/>
            <consortium name="The Broad Institute Genome Sequencing Center for Infectious Disease"/>
            <person name="Wu L."/>
            <person name="Ma J."/>
        </authorList>
    </citation>
    <scope>NUCLEOTIDE SEQUENCE [LARGE SCALE GENOMIC DNA]</scope>
    <source>
        <strain evidence="3">KCTC 52298</strain>
    </source>
</reference>